<feature type="binding site" evidence="2">
    <location>
        <position position="27"/>
    </location>
    <ligand>
        <name>Mg(2+)</name>
        <dbReference type="ChEBI" id="CHEBI:18420"/>
        <label>3</label>
    </ligand>
</feature>
<feature type="binding site" evidence="2">
    <location>
        <position position="72"/>
    </location>
    <ligand>
        <name>Mg(2+)</name>
        <dbReference type="ChEBI" id="CHEBI:18420"/>
        <label>3</label>
    </ligand>
</feature>
<evidence type="ECO:0000259" key="4">
    <source>
        <dbReference type="Pfam" id="PF02769"/>
    </source>
</evidence>
<dbReference type="EC" id="2.7.4.16" evidence="2"/>
<dbReference type="Pfam" id="PF02769">
    <property type="entry name" value="AIRS_C"/>
    <property type="match status" value="1"/>
</dbReference>
<accession>A0ABU8JBA5</accession>
<sequence>MEFRLIDRIRERTALARGDVRLGIGDDAAVLAVPAGQELAVAIDTLVEGVHFPRGTAPAAIGWKALAVNLSDLAAMGAAPAWALLALTLPSAEPGWVDGLAEGFAELAGEHGLALVGGDTTRGPLCLSVAVHGFVPSGQALTRAGARPGDAIMVTGTLGDAAGGLRLTREGAMPDRMRVDHAHLLARLDRPTPRVRAGLALRTRAHACIDVSDGLLADLGHLCAASGVGAELDVETLPLSAALRTVFGAAAARECALAGGDDYELCFTVSPEDVTDVESALAAVACPVSRIGRIVAGEGVRVPGAAVPSSVGWDHFAR</sequence>
<feature type="binding site" evidence="2">
    <location>
        <position position="51"/>
    </location>
    <ligand>
        <name>substrate</name>
    </ligand>
</feature>
<dbReference type="Gene3D" id="3.90.650.10">
    <property type="entry name" value="PurM-like C-terminal domain"/>
    <property type="match status" value="1"/>
</dbReference>
<feature type="domain" description="PurM-like N-terminal" evidence="3">
    <location>
        <begin position="25"/>
        <end position="135"/>
    </location>
</feature>
<dbReference type="Pfam" id="PF00586">
    <property type="entry name" value="AIRS"/>
    <property type="match status" value="1"/>
</dbReference>
<feature type="binding site" evidence="2">
    <location>
        <position position="44"/>
    </location>
    <ligand>
        <name>Mg(2+)</name>
        <dbReference type="ChEBI" id="CHEBI:18420"/>
        <label>2</label>
    </ligand>
</feature>
<dbReference type="NCBIfam" id="TIGR01379">
    <property type="entry name" value="thiL"/>
    <property type="match status" value="1"/>
</dbReference>
<comment type="catalytic activity">
    <reaction evidence="2">
        <text>thiamine phosphate + ATP = thiamine diphosphate + ADP</text>
        <dbReference type="Rhea" id="RHEA:15913"/>
        <dbReference type="ChEBI" id="CHEBI:30616"/>
        <dbReference type="ChEBI" id="CHEBI:37575"/>
        <dbReference type="ChEBI" id="CHEBI:58937"/>
        <dbReference type="ChEBI" id="CHEBI:456216"/>
        <dbReference type="EC" id="2.7.4.16"/>
    </reaction>
</comment>
<dbReference type="InterPro" id="IPR036676">
    <property type="entry name" value="PurM-like_C_sf"/>
</dbReference>
<evidence type="ECO:0000313" key="6">
    <source>
        <dbReference type="Proteomes" id="UP001381174"/>
    </source>
</evidence>
<comment type="caution">
    <text evidence="5">The sequence shown here is derived from an EMBL/GenBank/DDBJ whole genome shotgun (WGS) entry which is preliminary data.</text>
</comment>
<evidence type="ECO:0000313" key="5">
    <source>
        <dbReference type="EMBL" id="MEI7036484.1"/>
    </source>
</evidence>
<reference evidence="5 6" key="1">
    <citation type="journal article" date="2014" name="Int. J. Syst. Evol. Microbiol.">
        <title>Fulvimonas yonginensis sp. nov., isolated from greenhouse soil, and emended description of the genus Fulvimonas.</title>
        <authorList>
            <person name="Ahn J.H."/>
            <person name="Kim S.J."/>
            <person name="Weon H.Y."/>
            <person name="Hong S.B."/>
            <person name="Seok S.J."/>
            <person name="Kwon S.W."/>
        </authorList>
    </citation>
    <scope>NUCLEOTIDE SEQUENCE [LARGE SCALE GENOMIC DNA]</scope>
    <source>
        <strain evidence="5 6">KACC 16952</strain>
    </source>
</reference>
<dbReference type="InterPro" id="IPR016188">
    <property type="entry name" value="PurM-like_N"/>
</dbReference>
<dbReference type="Proteomes" id="UP001381174">
    <property type="component" value="Unassembled WGS sequence"/>
</dbReference>
<dbReference type="InterPro" id="IPR006283">
    <property type="entry name" value="ThiL-like"/>
</dbReference>
<protein>
    <recommendedName>
        <fullName evidence="2">Thiamine-monophosphate kinase</fullName>
        <shortName evidence="2">TMP kinase</shortName>
        <shortName evidence="2">Thiamine-phosphate kinase</shortName>
        <ecNumber evidence="2">2.7.4.16</ecNumber>
    </recommendedName>
</protein>
<keyword evidence="2" id="KW-0067">ATP-binding</keyword>
<keyword evidence="2 5" id="KW-0418">Kinase</keyword>
<dbReference type="CDD" id="cd02194">
    <property type="entry name" value="ThiL"/>
    <property type="match status" value="1"/>
</dbReference>
<feature type="domain" description="PurM-like C-terminal" evidence="4">
    <location>
        <begin position="147"/>
        <end position="302"/>
    </location>
</feature>
<feature type="binding site" evidence="2">
    <location>
        <position position="210"/>
    </location>
    <ligand>
        <name>Mg(2+)</name>
        <dbReference type="ChEBI" id="CHEBI:18420"/>
        <label>3</label>
    </ligand>
</feature>
<keyword evidence="1 2" id="KW-0784">Thiamine biosynthesis</keyword>
<proteinExistence type="inferred from homology"/>
<dbReference type="PIRSF" id="PIRSF005303">
    <property type="entry name" value="Thiam_monoph_kin"/>
    <property type="match status" value="1"/>
</dbReference>
<comment type="caution">
    <text evidence="2">Lacks conserved residue(s) required for the propagation of feature annotation.</text>
</comment>
<dbReference type="EMBL" id="JBBBNY010000003">
    <property type="protein sequence ID" value="MEI7036484.1"/>
    <property type="molecule type" value="Genomic_DNA"/>
</dbReference>
<organism evidence="5 6">
    <name type="scientific">Fulvimonas yonginensis</name>
    <dbReference type="NCBI Taxonomy" id="1495200"/>
    <lineage>
        <taxon>Bacteria</taxon>
        <taxon>Pseudomonadati</taxon>
        <taxon>Pseudomonadota</taxon>
        <taxon>Gammaproteobacteria</taxon>
        <taxon>Lysobacterales</taxon>
        <taxon>Rhodanobacteraceae</taxon>
        <taxon>Fulvimonas</taxon>
    </lineage>
</organism>
<dbReference type="RefSeq" id="WP_336807100.1">
    <property type="nucleotide sequence ID" value="NZ_JBBBNY010000003.1"/>
</dbReference>
<dbReference type="InterPro" id="IPR036921">
    <property type="entry name" value="PurM-like_N_sf"/>
</dbReference>
<keyword evidence="2" id="KW-0479">Metal-binding</keyword>
<name>A0ABU8JBA5_9GAMM</name>
<comment type="miscellaneous">
    <text evidence="2">Reaction mechanism of ThiL seems to utilize a direct, inline transfer of the gamma-phosphate of ATP to TMP rather than a phosphorylated enzyme intermediate.</text>
</comment>
<dbReference type="SUPFAM" id="SSF55326">
    <property type="entry name" value="PurM N-terminal domain-like"/>
    <property type="match status" value="1"/>
</dbReference>
<feature type="binding site" evidence="2">
    <location>
        <position position="213"/>
    </location>
    <ligand>
        <name>Mg(2+)</name>
        <dbReference type="ChEBI" id="CHEBI:18420"/>
        <label>5</label>
    </ligand>
</feature>
<feature type="binding site" evidence="2">
    <location>
        <position position="212"/>
    </location>
    <ligand>
        <name>ATP</name>
        <dbReference type="ChEBI" id="CHEBI:30616"/>
    </ligand>
</feature>
<dbReference type="SUPFAM" id="SSF56042">
    <property type="entry name" value="PurM C-terminal domain-like"/>
    <property type="match status" value="1"/>
</dbReference>
<feature type="binding site" evidence="2">
    <location>
        <position position="44"/>
    </location>
    <ligand>
        <name>Mg(2+)</name>
        <dbReference type="ChEBI" id="CHEBI:18420"/>
        <label>1</label>
    </ligand>
</feature>
<evidence type="ECO:0000259" key="3">
    <source>
        <dbReference type="Pfam" id="PF00586"/>
    </source>
</evidence>
<evidence type="ECO:0000256" key="1">
    <source>
        <dbReference type="ARBA" id="ARBA00022977"/>
    </source>
</evidence>
<feature type="binding site" evidence="2">
    <location>
        <begin position="118"/>
        <end position="119"/>
    </location>
    <ligand>
        <name>ATP</name>
        <dbReference type="ChEBI" id="CHEBI:30616"/>
    </ligand>
</feature>
<dbReference type="Gene3D" id="3.30.1330.10">
    <property type="entry name" value="PurM-like, N-terminal domain"/>
    <property type="match status" value="1"/>
</dbReference>
<dbReference type="InterPro" id="IPR010918">
    <property type="entry name" value="PurM-like_C_dom"/>
</dbReference>
<feature type="binding site" evidence="2">
    <location>
        <position position="313"/>
    </location>
    <ligand>
        <name>substrate</name>
    </ligand>
</feature>
<feature type="binding site" evidence="2">
    <location>
        <position position="143"/>
    </location>
    <ligand>
        <name>ATP</name>
        <dbReference type="ChEBI" id="CHEBI:30616"/>
    </ligand>
</feature>
<keyword evidence="2" id="KW-0460">Magnesium</keyword>
<feature type="binding site" evidence="2">
    <location>
        <position position="261"/>
    </location>
    <ligand>
        <name>substrate</name>
    </ligand>
</feature>
<gene>
    <name evidence="2 5" type="primary">thiL</name>
    <name evidence="5" type="ORF">WAT24_06915</name>
</gene>
<feature type="binding site" evidence="2">
    <location>
        <position position="119"/>
    </location>
    <ligand>
        <name>Mg(2+)</name>
        <dbReference type="ChEBI" id="CHEBI:18420"/>
        <label>1</label>
    </ligand>
</feature>
<dbReference type="PANTHER" id="PTHR30270:SF0">
    <property type="entry name" value="THIAMINE-MONOPHOSPHATE KINASE"/>
    <property type="match status" value="1"/>
</dbReference>
<dbReference type="PANTHER" id="PTHR30270">
    <property type="entry name" value="THIAMINE-MONOPHOSPHATE KINASE"/>
    <property type="match status" value="1"/>
</dbReference>
<dbReference type="GO" id="GO:0009030">
    <property type="term" value="F:thiamine-phosphate kinase activity"/>
    <property type="evidence" value="ECO:0007669"/>
    <property type="project" value="UniProtKB-EC"/>
</dbReference>
<comment type="similarity">
    <text evidence="2">Belongs to the thiamine-monophosphate kinase family.</text>
</comment>
<dbReference type="HAMAP" id="MF_02128">
    <property type="entry name" value="TMP_kinase"/>
    <property type="match status" value="1"/>
</dbReference>
<feature type="binding site" evidence="2">
    <location>
        <position position="72"/>
    </location>
    <ligand>
        <name>Mg(2+)</name>
        <dbReference type="ChEBI" id="CHEBI:18420"/>
        <label>4</label>
    </ligand>
</feature>
<comment type="function">
    <text evidence="2">Catalyzes the ATP-dependent phosphorylation of thiamine-monophosphate (TMP) to form thiamine-pyrophosphate (TPP), the active form of vitamin B1.</text>
</comment>
<keyword evidence="2" id="KW-0547">Nucleotide-binding</keyword>
<evidence type="ECO:0000256" key="2">
    <source>
        <dbReference type="HAMAP-Rule" id="MF_02128"/>
    </source>
</evidence>
<feature type="binding site" evidence="2">
    <location>
        <position position="72"/>
    </location>
    <ligand>
        <name>Mg(2+)</name>
        <dbReference type="ChEBI" id="CHEBI:18420"/>
        <label>2</label>
    </ligand>
</feature>
<feature type="binding site" evidence="2">
    <location>
        <position position="27"/>
    </location>
    <ligand>
        <name>Mg(2+)</name>
        <dbReference type="ChEBI" id="CHEBI:18420"/>
        <label>4</label>
    </ligand>
</feature>
<keyword evidence="6" id="KW-1185">Reference proteome</keyword>
<keyword evidence="2 5" id="KW-0808">Transferase</keyword>
<comment type="pathway">
    <text evidence="2">Cofactor biosynthesis; thiamine diphosphate biosynthesis; thiamine diphosphate from thiamine phosphate: step 1/1.</text>
</comment>